<proteinExistence type="inferred from homology"/>
<evidence type="ECO:0000313" key="5">
    <source>
        <dbReference type="EMBL" id="TKC58508.1"/>
    </source>
</evidence>
<dbReference type="Pfam" id="PF13472">
    <property type="entry name" value="Lipase_GDSL_2"/>
    <property type="match status" value="1"/>
</dbReference>
<keyword evidence="3" id="KW-0472">Membrane</keyword>
<feature type="domain" description="SGNH hydrolase-type esterase" evidence="4">
    <location>
        <begin position="41"/>
        <end position="234"/>
    </location>
</feature>
<evidence type="ECO:0000256" key="3">
    <source>
        <dbReference type="SAM" id="Phobius"/>
    </source>
</evidence>
<dbReference type="InterPro" id="IPR037459">
    <property type="entry name" value="RhgT-like"/>
</dbReference>
<dbReference type="InterPro" id="IPR013830">
    <property type="entry name" value="SGNH_hydro"/>
</dbReference>
<keyword evidence="2" id="KW-0378">Hydrolase</keyword>
<organism evidence="5 6">
    <name type="scientific">Pedobacter hiemivivus</name>
    <dbReference type="NCBI Taxonomy" id="2530454"/>
    <lineage>
        <taxon>Bacteria</taxon>
        <taxon>Pseudomonadati</taxon>
        <taxon>Bacteroidota</taxon>
        <taxon>Sphingobacteriia</taxon>
        <taxon>Sphingobacteriales</taxon>
        <taxon>Sphingobacteriaceae</taxon>
        <taxon>Pedobacter</taxon>
    </lineage>
</organism>
<protein>
    <submittedName>
        <fullName evidence="5">Rhamnogalacturonan acetylesterase</fullName>
    </submittedName>
</protein>
<dbReference type="InterPro" id="IPR036514">
    <property type="entry name" value="SGNH_hydro_sf"/>
</dbReference>
<comment type="caution">
    <text evidence="5">The sequence shown here is derived from an EMBL/GenBank/DDBJ whole genome shotgun (WGS) entry which is preliminary data.</text>
</comment>
<evidence type="ECO:0000256" key="2">
    <source>
        <dbReference type="ARBA" id="ARBA00022801"/>
    </source>
</evidence>
<evidence type="ECO:0000313" key="6">
    <source>
        <dbReference type="Proteomes" id="UP000309594"/>
    </source>
</evidence>
<keyword evidence="3" id="KW-0812">Transmembrane</keyword>
<dbReference type="EMBL" id="SWDX01000007">
    <property type="protein sequence ID" value="TKC58508.1"/>
    <property type="molecule type" value="Genomic_DNA"/>
</dbReference>
<dbReference type="Proteomes" id="UP000309594">
    <property type="component" value="Unassembled WGS sequence"/>
</dbReference>
<dbReference type="GO" id="GO:0016788">
    <property type="term" value="F:hydrolase activity, acting on ester bonds"/>
    <property type="evidence" value="ECO:0007669"/>
    <property type="project" value="UniProtKB-ARBA"/>
</dbReference>
<dbReference type="SUPFAM" id="SSF52266">
    <property type="entry name" value="SGNH hydrolase"/>
    <property type="match status" value="1"/>
</dbReference>
<comment type="similarity">
    <text evidence="1">Belongs to the 'GDSL' lipolytic enzyme family.</text>
</comment>
<dbReference type="PANTHER" id="PTHR43695">
    <property type="entry name" value="PUTATIVE (AFU_ORTHOLOGUE AFUA_2G17250)-RELATED"/>
    <property type="match status" value="1"/>
</dbReference>
<sequence>MKVKRTIHNKTILLSTGWFIILFVLCSFTVFQDRPITIYLVGDSTMANKTSTEWPETGWGMPFKYFFNKSITVDNRAVNGRSTKTFIAENRWQEVLDVLKPGDYVFIEFGHNDEAVGIPRSTSPEAYRVNLEKMVRETRAKSALPILLTPVSRRRFTHDGKIDDTHILYSPIVKEVAANTHTPLIDMDKKSAALLEELGPENAKFLFNYIKPGINPNYPAGRSDDTHFNETGARRMAELVLAEIKNIDAALYARVITK</sequence>
<keyword evidence="3" id="KW-1133">Transmembrane helix</keyword>
<evidence type="ECO:0000259" key="4">
    <source>
        <dbReference type="Pfam" id="PF13472"/>
    </source>
</evidence>
<dbReference type="AlphaFoldDB" id="A0A4U1G4Q4"/>
<dbReference type="Gene3D" id="3.40.50.1110">
    <property type="entry name" value="SGNH hydrolase"/>
    <property type="match status" value="1"/>
</dbReference>
<accession>A0A4U1G4Q4</accession>
<reference evidence="5 6" key="1">
    <citation type="submission" date="2019-04" db="EMBL/GenBank/DDBJ databases">
        <title>Pedobacter sp. RP-1-16 sp. nov., isolated from Arctic soil.</title>
        <authorList>
            <person name="Dahal R.H."/>
            <person name="Kim D.-U."/>
        </authorList>
    </citation>
    <scope>NUCLEOTIDE SEQUENCE [LARGE SCALE GENOMIC DNA]</scope>
    <source>
        <strain evidence="5 6">RP-1-16</strain>
    </source>
</reference>
<gene>
    <name evidence="5" type="ORF">FBD94_17985</name>
</gene>
<feature type="transmembrane region" description="Helical" evidence="3">
    <location>
        <begin position="12"/>
        <end position="31"/>
    </location>
</feature>
<evidence type="ECO:0000256" key="1">
    <source>
        <dbReference type="ARBA" id="ARBA00008668"/>
    </source>
</evidence>
<dbReference type="RefSeq" id="WP_136881227.1">
    <property type="nucleotide sequence ID" value="NZ_SWDX01000007.1"/>
</dbReference>
<dbReference type="CDD" id="cd01821">
    <property type="entry name" value="Rhamnogalacturan_acetylesterase_like"/>
    <property type="match status" value="1"/>
</dbReference>
<dbReference type="PANTHER" id="PTHR43695:SF1">
    <property type="entry name" value="RHAMNOGALACTURONAN ACETYLESTERASE"/>
    <property type="match status" value="1"/>
</dbReference>
<name>A0A4U1G4Q4_9SPHI</name>